<sequence length="298" mass="31461">MLDRRPGPGPAARLHPRPGGGDSAGLGRAASRRAGGGRVNGLVASGVTRSHRLPRQRPWSRPGRHTAVHGVDLRLAAGESVGLVGCSGSGKSSLLRCLLALDRPDAGSVGYDGRPVVPGPAHALRWFRRRVQYVPQDPASTLDPRMTVAALVAEPLRHLDVPGDPDVVVRSALQRVDLPAELAGRRPGELSGGQAQRVAIARALAPGPALLLADEPVSGLDLPVRRQVVELLAELSLRQGLGLLLVSHDLSVVSALCSRTVVLHDGRVVEDRPTGELVADPRHPRTRLLVEAVPHLPC</sequence>
<dbReference type="SUPFAM" id="SSF52540">
    <property type="entry name" value="P-loop containing nucleoside triphosphate hydrolases"/>
    <property type="match status" value="1"/>
</dbReference>
<feature type="region of interest" description="Disordered" evidence="5">
    <location>
        <begin position="1"/>
        <end position="41"/>
    </location>
</feature>
<organism evidence="7 8">
    <name type="scientific">Goekera deserti</name>
    <dbReference type="NCBI Taxonomy" id="2497753"/>
    <lineage>
        <taxon>Bacteria</taxon>
        <taxon>Bacillati</taxon>
        <taxon>Actinomycetota</taxon>
        <taxon>Actinomycetes</taxon>
        <taxon>Geodermatophilales</taxon>
        <taxon>Geodermatophilaceae</taxon>
        <taxon>Goekera</taxon>
    </lineage>
</organism>
<evidence type="ECO:0000313" key="8">
    <source>
        <dbReference type="Proteomes" id="UP000470470"/>
    </source>
</evidence>
<proteinExistence type="inferred from homology"/>
<dbReference type="GO" id="GO:0055085">
    <property type="term" value="P:transmembrane transport"/>
    <property type="evidence" value="ECO:0007669"/>
    <property type="project" value="UniProtKB-ARBA"/>
</dbReference>
<dbReference type="Proteomes" id="UP000470470">
    <property type="component" value="Unassembled WGS sequence"/>
</dbReference>
<dbReference type="GO" id="GO:0005524">
    <property type="term" value="F:ATP binding"/>
    <property type="evidence" value="ECO:0007669"/>
    <property type="project" value="UniProtKB-KW"/>
</dbReference>
<dbReference type="AlphaFoldDB" id="A0A7K3WFP2"/>
<dbReference type="InterPro" id="IPR050319">
    <property type="entry name" value="ABC_transp_ATP-bind"/>
</dbReference>
<dbReference type="Gene3D" id="3.40.50.300">
    <property type="entry name" value="P-loop containing nucleotide triphosphate hydrolases"/>
    <property type="match status" value="1"/>
</dbReference>
<protein>
    <submittedName>
        <fullName evidence="7">ABC transporter ATP-binding protein</fullName>
    </submittedName>
</protein>
<evidence type="ECO:0000256" key="2">
    <source>
        <dbReference type="ARBA" id="ARBA00022448"/>
    </source>
</evidence>
<dbReference type="SMART" id="SM00382">
    <property type="entry name" value="AAA"/>
    <property type="match status" value="1"/>
</dbReference>
<keyword evidence="4 7" id="KW-0067">ATP-binding</keyword>
<dbReference type="EMBL" id="JAAGWK010000015">
    <property type="protein sequence ID" value="NEL54550.1"/>
    <property type="molecule type" value="Genomic_DNA"/>
</dbReference>
<evidence type="ECO:0000259" key="6">
    <source>
        <dbReference type="PROSITE" id="PS50893"/>
    </source>
</evidence>
<gene>
    <name evidence="7" type="ORF">G1H19_11110</name>
</gene>
<evidence type="ECO:0000256" key="1">
    <source>
        <dbReference type="ARBA" id="ARBA00005417"/>
    </source>
</evidence>
<keyword evidence="8" id="KW-1185">Reference proteome</keyword>
<dbReference type="GO" id="GO:0016887">
    <property type="term" value="F:ATP hydrolysis activity"/>
    <property type="evidence" value="ECO:0007669"/>
    <property type="project" value="InterPro"/>
</dbReference>
<feature type="domain" description="ABC transporter" evidence="6">
    <location>
        <begin position="48"/>
        <end position="290"/>
    </location>
</feature>
<comment type="similarity">
    <text evidence="1">Belongs to the ABC transporter superfamily.</text>
</comment>
<evidence type="ECO:0000256" key="4">
    <source>
        <dbReference type="ARBA" id="ARBA00022840"/>
    </source>
</evidence>
<dbReference type="InterPro" id="IPR003593">
    <property type="entry name" value="AAA+_ATPase"/>
</dbReference>
<evidence type="ECO:0000313" key="7">
    <source>
        <dbReference type="EMBL" id="NEL54550.1"/>
    </source>
</evidence>
<dbReference type="CDD" id="cd03257">
    <property type="entry name" value="ABC_NikE_OppD_transporters"/>
    <property type="match status" value="1"/>
</dbReference>
<reference evidence="7 8" key="1">
    <citation type="submission" date="2020-02" db="EMBL/GenBank/DDBJ databases">
        <title>The whole genome sequence of CPCC 205119.</title>
        <authorList>
            <person name="Jiang Z."/>
        </authorList>
    </citation>
    <scope>NUCLEOTIDE SEQUENCE [LARGE SCALE GENOMIC DNA]</scope>
    <source>
        <strain evidence="7 8">CPCC 205119</strain>
    </source>
</reference>
<accession>A0A7K3WFP2</accession>
<dbReference type="PANTHER" id="PTHR43776">
    <property type="entry name" value="TRANSPORT ATP-BINDING PROTEIN"/>
    <property type="match status" value="1"/>
</dbReference>
<dbReference type="InterPro" id="IPR027417">
    <property type="entry name" value="P-loop_NTPase"/>
</dbReference>
<name>A0A7K3WFP2_9ACTN</name>
<dbReference type="PROSITE" id="PS00211">
    <property type="entry name" value="ABC_TRANSPORTER_1"/>
    <property type="match status" value="1"/>
</dbReference>
<dbReference type="PANTHER" id="PTHR43776:SF7">
    <property type="entry name" value="D,D-DIPEPTIDE TRANSPORT ATP-BINDING PROTEIN DDPF-RELATED"/>
    <property type="match status" value="1"/>
</dbReference>
<dbReference type="Pfam" id="PF00005">
    <property type="entry name" value="ABC_tran"/>
    <property type="match status" value="1"/>
</dbReference>
<evidence type="ECO:0000256" key="3">
    <source>
        <dbReference type="ARBA" id="ARBA00022741"/>
    </source>
</evidence>
<comment type="caution">
    <text evidence="7">The sequence shown here is derived from an EMBL/GenBank/DDBJ whole genome shotgun (WGS) entry which is preliminary data.</text>
</comment>
<keyword evidence="3" id="KW-0547">Nucleotide-binding</keyword>
<keyword evidence="2" id="KW-0813">Transport</keyword>
<dbReference type="PROSITE" id="PS50893">
    <property type="entry name" value="ABC_TRANSPORTER_2"/>
    <property type="match status" value="1"/>
</dbReference>
<dbReference type="InterPro" id="IPR003439">
    <property type="entry name" value="ABC_transporter-like_ATP-bd"/>
</dbReference>
<evidence type="ECO:0000256" key="5">
    <source>
        <dbReference type="SAM" id="MobiDB-lite"/>
    </source>
</evidence>
<dbReference type="InterPro" id="IPR017871">
    <property type="entry name" value="ABC_transporter-like_CS"/>
</dbReference>